<accession>A0A512PMI3</accession>
<dbReference type="AlphaFoldDB" id="A0A512PMI3"/>
<dbReference type="Proteomes" id="UP000321569">
    <property type="component" value="Unassembled WGS sequence"/>
</dbReference>
<dbReference type="Pfam" id="PF13289">
    <property type="entry name" value="SIR2_2"/>
    <property type="match status" value="1"/>
</dbReference>
<dbReference type="RefSeq" id="WP_056981376.1">
    <property type="nucleotide sequence ID" value="NZ_BKAM01000017.1"/>
</dbReference>
<comment type="caution">
    <text evidence="1">The sequence shown here is derived from an EMBL/GenBank/DDBJ whole genome shotgun (WGS) entry which is preliminary data.</text>
</comment>
<protein>
    <submittedName>
        <fullName evidence="1">Uncharacterized protein</fullName>
    </submittedName>
</protein>
<gene>
    <name evidence="1" type="ORF">LRA02_12700</name>
</gene>
<dbReference type="EMBL" id="BKAM01000017">
    <property type="protein sequence ID" value="GEP72402.1"/>
    <property type="molecule type" value="Genomic_DNA"/>
</dbReference>
<evidence type="ECO:0000313" key="1">
    <source>
        <dbReference type="EMBL" id="GEP72402.1"/>
    </source>
</evidence>
<organism evidence="1 2">
    <name type="scientific">Lentilactobacillus rapi</name>
    <dbReference type="NCBI Taxonomy" id="481723"/>
    <lineage>
        <taxon>Bacteria</taxon>
        <taxon>Bacillati</taxon>
        <taxon>Bacillota</taxon>
        <taxon>Bacilli</taxon>
        <taxon>Lactobacillales</taxon>
        <taxon>Lactobacillaceae</taxon>
        <taxon>Lentilactobacillus</taxon>
    </lineage>
</organism>
<dbReference type="InterPro" id="IPR029035">
    <property type="entry name" value="DHS-like_NAD/FAD-binding_dom"/>
</dbReference>
<name>A0A512PMI3_9LACO</name>
<sequence length="513" mass="59442">MQKNSSEKQLDTLARMVANKKVIPFLGAGTSIEFNPSWDNLIKDMGSKVDLSHLNTQDTDYFLNAAQLFENKFGRKGLCTFLRSQFQISEFIDDKGTADLMLMSNAFPITYTTNFDNVYETMMKKYNRDLNVICSANDFEKNTPSPKTLIKFHGDYNHPDNLIITKNDYKHRMKVRSGLDIMLESHLMTNNLLFIGYSFRDPDLQKIFLELENILAKRSISVYMIAFEYSDSLQRECNKYAITLIDPTKMFPGKHPKVAFQLYLQKLNDRSQRLFSSAQFHGLFYGSVPVKGVTNMEIETLSRNIPNETFDNAFSEFEHLYSGPIQIPKDRFKTVSEQIGILCNKAVNSQQLQKIATYVSYTYLTRIPDKELMFNNMIDLLKGANRNNISGKIDFMSYGSVLNWEVPDPSVLIAIMALTCSDILKNNEPILNHFPDYLVTLSEIAYPYCLLPNDLKEFTEKWLTKFHESAHTPRDSPIYWQHHLFFELHQNIRARKPTDDDISILRKLINQRK</sequence>
<dbReference type="SUPFAM" id="SSF52467">
    <property type="entry name" value="DHS-like NAD/FAD-binding domain"/>
    <property type="match status" value="1"/>
</dbReference>
<evidence type="ECO:0000313" key="2">
    <source>
        <dbReference type="Proteomes" id="UP000321569"/>
    </source>
</evidence>
<dbReference type="OrthoDB" id="5521101at2"/>
<proteinExistence type="predicted"/>
<reference evidence="1 2" key="1">
    <citation type="submission" date="2019-07" db="EMBL/GenBank/DDBJ databases">
        <title>Whole genome shotgun sequence of Lactobacillus rapi NBRC 109618.</title>
        <authorList>
            <person name="Hosoyama A."/>
            <person name="Uohara A."/>
            <person name="Ohji S."/>
            <person name="Ichikawa N."/>
        </authorList>
    </citation>
    <scope>NUCLEOTIDE SEQUENCE [LARGE SCALE GENOMIC DNA]</scope>
    <source>
        <strain evidence="1 2">NBRC 109618</strain>
    </source>
</reference>